<name>A0ABT8SJV9_9CAUL</name>
<evidence type="ECO:0000256" key="2">
    <source>
        <dbReference type="ARBA" id="ARBA00022475"/>
    </source>
</evidence>
<dbReference type="EMBL" id="JAUKTR010000001">
    <property type="protein sequence ID" value="MDO1558365.1"/>
    <property type="molecule type" value="Genomic_DNA"/>
</dbReference>
<comment type="caution">
    <text evidence="7">The sequence shown here is derived from an EMBL/GenBank/DDBJ whole genome shotgun (WGS) entry which is preliminary data.</text>
</comment>
<evidence type="ECO:0000256" key="3">
    <source>
        <dbReference type="ARBA" id="ARBA00022692"/>
    </source>
</evidence>
<sequence>MTLIDRYLFRQIGFPVLGAVAALTAVAMLSQSLNNLEVIVERGQSAWTLTKITLLATPQLVGVILPIGIFVGALLGLNRLHTEQEIVVCYAGGLSRWRVINPAVRLAVLAALLALVISLFLQPWAARQMRQELFSIRHDAASTLVREGEFVQASDDLTVYVARVDQNGLLRDVYIHLDEPGGATVYDAAEGRITERDGRPVLLMNNGSQQEFSGSGVLNFLAFDQYVLDLGPHVQTDEPLNFKDSDRWLHELIFPNLDIPFERHNRLTTLAEGHARIAAPLYSIAFMLLALNAVLGGGFSRRGYGRRIAWHAAGAAVVRITGFGVLAACSTNGWLNILQYAVPIGTIIWASRALFRQKIQRYIPLASDRNELVPALT</sequence>
<keyword evidence="5 6" id="KW-0472">Membrane</keyword>
<feature type="transmembrane region" description="Helical" evidence="6">
    <location>
        <begin position="334"/>
        <end position="355"/>
    </location>
</feature>
<dbReference type="Pfam" id="PF03739">
    <property type="entry name" value="LptF_LptG"/>
    <property type="match status" value="1"/>
</dbReference>
<evidence type="ECO:0000256" key="5">
    <source>
        <dbReference type="ARBA" id="ARBA00023136"/>
    </source>
</evidence>
<feature type="transmembrane region" description="Helical" evidence="6">
    <location>
        <begin position="52"/>
        <end position="77"/>
    </location>
</feature>
<accession>A0ABT8SJV9</accession>
<proteinExistence type="predicted"/>
<evidence type="ECO:0000313" key="7">
    <source>
        <dbReference type="EMBL" id="MDO1558365.1"/>
    </source>
</evidence>
<dbReference type="PANTHER" id="PTHR33529">
    <property type="entry name" value="SLR0882 PROTEIN-RELATED"/>
    <property type="match status" value="1"/>
</dbReference>
<evidence type="ECO:0000313" key="8">
    <source>
        <dbReference type="Proteomes" id="UP001169063"/>
    </source>
</evidence>
<evidence type="ECO:0000256" key="4">
    <source>
        <dbReference type="ARBA" id="ARBA00022989"/>
    </source>
</evidence>
<dbReference type="NCBIfam" id="TIGR04407">
    <property type="entry name" value="LptF_YjgP"/>
    <property type="match status" value="1"/>
</dbReference>
<evidence type="ECO:0000256" key="1">
    <source>
        <dbReference type="ARBA" id="ARBA00004651"/>
    </source>
</evidence>
<comment type="subcellular location">
    <subcellularLocation>
        <location evidence="1">Cell membrane</location>
        <topology evidence="1">Multi-pass membrane protein</topology>
    </subcellularLocation>
</comment>
<dbReference type="Proteomes" id="UP001169063">
    <property type="component" value="Unassembled WGS sequence"/>
</dbReference>
<keyword evidence="3 6" id="KW-0812">Transmembrane</keyword>
<keyword evidence="2" id="KW-1003">Cell membrane</keyword>
<dbReference type="InterPro" id="IPR030922">
    <property type="entry name" value="LptF"/>
</dbReference>
<feature type="transmembrane region" description="Helical" evidence="6">
    <location>
        <begin position="277"/>
        <end position="296"/>
    </location>
</feature>
<evidence type="ECO:0000256" key="6">
    <source>
        <dbReference type="SAM" id="Phobius"/>
    </source>
</evidence>
<organism evidence="7 8">
    <name type="scientific">Peiella sedimenti</name>
    <dbReference type="NCBI Taxonomy" id="3061083"/>
    <lineage>
        <taxon>Bacteria</taxon>
        <taxon>Pseudomonadati</taxon>
        <taxon>Pseudomonadota</taxon>
        <taxon>Alphaproteobacteria</taxon>
        <taxon>Caulobacterales</taxon>
        <taxon>Caulobacteraceae</taxon>
        <taxon>Peiella</taxon>
    </lineage>
</organism>
<feature type="transmembrane region" description="Helical" evidence="6">
    <location>
        <begin position="106"/>
        <end position="125"/>
    </location>
</feature>
<dbReference type="InterPro" id="IPR005495">
    <property type="entry name" value="LptG/LptF_permease"/>
</dbReference>
<protein>
    <submittedName>
        <fullName evidence="7">LPS export ABC transporter permease LptF</fullName>
    </submittedName>
</protein>
<keyword evidence="8" id="KW-1185">Reference proteome</keyword>
<dbReference type="RefSeq" id="WP_302108779.1">
    <property type="nucleotide sequence ID" value="NZ_JAUKTR010000001.1"/>
</dbReference>
<keyword evidence="4 6" id="KW-1133">Transmembrane helix</keyword>
<gene>
    <name evidence="7" type="primary">lptF</name>
    <name evidence="7" type="ORF">Q0812_02855</name>
</gene>
<reference evidence="7" key="1">
    <citation type="submission" date="2023-07" db="EMBL/GenBank/DDBJ databases">
        <title>Brevundimonas soil sp. nov., isolated from the soil of chemical plant.</title>
        <authorList>
            <person name="Wu N."/>
        </authorList>
    </citation>
    <scope>NUCLEOTIDE SEQUENCE</scope>
    <source>
        <strain evidence="7">XZ-24</strain>
    </source>
</reference>
<dbReference type="PANTHER" id="PTHR33529:SF6">
    <property type="entry name" value="YJGP_YJGQ FAMILY PERMEASE"/>
    <property type="match status" value="1"/>
</dbReference>
<feature type="transmembrane region" description="Helical" evidence="6">
    <location>
        <begin position="308"/>
        <end position="328"/>
    </location>
</feature>
<feature type="transmembrane region" description="Helical" evidence="6">
    <location>
        <begin position="12"/>
        <end position="32"/>
    </location>
</feature>